<evidence type="ECO:0000256" key="3">
    <source>
        <dbReference type="ARBA" id="ARBA00022989"/>
    </source>
</evidence>
<feature type="compositionally biased region" description="Polar residues" evidence="6">
    <location>
        <begin position="322"/>
        <end position="333"/>
    </location>
</feature>
<evidence type="ECO:0000256" key="7">
    <source>
        <dbReference type="SAM" id="Phobius"/>
    </source>
</evidence>
<sequence>MSLPDFDFSATTEYQGFAQRDLNICLIVFSTIFVCARLYVRAFMTKGLGLDDVMTVVAYLLLAVFSGLEIRTVGLGSGAHMDQIPGAFVVPFFAALTTQHLMYFWCVGLMRLAIVAFLLRLAKDSETPFRLFQILTYATGGVILVQTIVCFLYRLLECHKLSDLWLPPGSGDCISKNSEAVMMWTHAAIGIVVDLALFSLPIWVVRSKMMNAAKAVRVALIFCVGIFATVTGVVRLTIMARTDFSVDTTYKMATVAFWTDLEGHVGLWCACFPALQPLVRQLSYMCGFRSKLDSSKKYRGNYGGAGPSAYGRSGSHGAAGTSAVNSSFHTRSMNRYPRDRSGVDGTSDNFSDSNSQRGIVSETHVGVGMEMDELDDMKENTIKRKTEVSIEFEKTRTY</sequence>
<dbReference type="RefSeq" id="XP_045957460.1">
    <property type="nucleotide sequence ID" value="XM_046098139.1"/>
</dbReference>
<feature type="region of interest" description="Disordered" evidence="6">
    <location>
        <begin position="313"/>
        <end position="363"/>
    </location>
</feature>
<feature type="transmembrane region" description="Helical" evidence="7">
    <location>
        <begin position="216"/>
        <end position="238"/>
    </location>
</feature>
<dbReference type="EMBL" id="JAGPXC010000005">
    <property type="protein sequence ID" value="KAH6653183.1"/>
    <property type="molecule type" value="Genomic_DNA"/>
</dbReference>
<dbReference type="PANTHER" id="PTHR33048">
    <property type="entry name" value="PTH11-LIKE INTEGRAL MEMBRANE PROTEIN (AFU_ORTHOLOGUE AFUA_5G11245)"/>
    <property type="match status" value="1"/>
</dbReference>
<evidence type="ECO:0000256" key="4">
    <source>
        <dbReference type="ARBA" id="ARBA00023136"/>
    </source>
</evidence>
<comment type="subcellular location">
    <subcellularLocation>
        <location evidence="1">Membrane</location>
        <topology evidence="1">Multi-pass membrane protein</topology>
    </subcellularLocation>
</comment>
<proteinExistence type="inferred from homology"/>
<evidence type="ECO:0000313" key="9">
    <source>
        <dbReference type="EMBL" id="KAH6653183.1"/>
    </source>
</evidence>
<comment type="similarity">
    <text evidence="5">Belongs to the SAT4 family.</text>
</comment>
<evidence type="ECO:0000256" key="2">
    <source>
        <dbReference type="ARBA" id="ARBA00022692"/>
    </source>
</evidence>
<name>A0A9P8UIV1_9PEZI</name>
<keyword evidence="4 7" id="KW-0472">Membrane</keyword>
<feature type="transmembrane region" description="Helical" evidence="7">
    <location>
        <begin position="102"/>
        <end position="122"/>
    </location>
</feature>
<reference evidence="9" key="1">
    <citation type="journal article" date="2021" name="Nat. Commun.">
        <title>Genetic determinants of endophytism in the Arabidopsis root mycobiome.</title>
        <authorList>
            <person name="Mesny F."/>
            <person name="Miyauchi S."/>
            <person name="Thiergart T."/>
            <person name="Pickel B."/>
            <person name="Atanasova L."/>
            <person name="Karlsson M."/>
            <person name="Huettel B."/>
            <person name="Barry K.W."/>
            <person name="Haridas S."/>
            <person name="Chen C."/>
            <person name="Bauer D."/>
            <person name="Andreopoulos W."/>
            <person name="Pangilinan J."/>
            <person name="LaButti K."/>
            <person name="Riley R."/>
            <person name="Lipzen A."/>
            <person name="Clum A."/>
            <person name="Drula E."/>
            <person name="Henrissat B."/>
            <person name="Kohler A."/>
            <person name="Grigoriev I.V."/>
            <person name="Martin F.M."/>
            <person name="Hacquard S."/>
        </authorList>
    </citation>
    <scope>NUCLEOTIDE SEQUENCE</scope>
    <source>
        <strain evidence="9">MPI-SDFR-AT-0073</strain>
    </source>
</reference>
<dbReference type="AlphaFoldDB" id="A0A9P8UIV1"/>
<comment type="caution">
    <text evidence="9">The sequence shown here is derived from an EMBL/GenBank/DDBJ whole genome shotgun (WGS) entry which is preliminary data.</text>
</comment>
<keyword evidence="2 7" id="KW-0812">Transmembrane</keyword>
<organism evidence="9 10">
    <name type="scientific">Truncatella angustata</name>
    <dbReference type="NCBI Taxonomy" id="152316"/>
    <lineage>
        <taxon>Eukaryota</taxon>
        <taxon>Fungi</taxon>
        <taxon>Dikarya</taxon>
        <taxon>Ascomycota</taxon>
        <taxon>Pezizomycotina</taxon>
        <taxon>Sordariomycetes</taxon>
        <taxon>Xylariomycetidae</taxon>
        <taxon>Amphisphaeriales</taxon>
        <taxon>Sporocadaceae</taxon>
        <taxon>Truncatella</taxon>
    </lineage>
</organism>
<dbReference type="OrthoDB" id="5413793at2759"/>
<dbReference type="InterPro" id="IPR052337">
    <property type="entry name" value="SAT4-like"/>
</dbReference>
<gene>
    <name evidence="9" type="ORF">BKA67DRAFT_519929</name>
</gene>
<feature type="domain" description="Rhodopsin" evidence="8">
    <location>
        <begin position="36"/>
        <end position="280"/>
    </location>
</feature>
<feature type="compositionally biased region" description="Polar residues" evidence="6">
    <location>
        <begin position="344"/>
        <end position="358"/>
    </location>
</feature>
<feature type="transmembrane region" description="Helical" evidence="7">
    <location>
        <begin position="20"/>
        <end position="40"/>
    </location>
</feature>
<keyword evidence="3 7" id="KW-1133">Transmembrane helix</keyword>
<dbReference type="GO" id="GO:0016020">
    <property type="term" value="C:membrane"/>
    <property type="evidence" value="ECO:0007669"/>
    <property type="project" value="UniProtKB-SubCell"/>
</dbReference>
<protein>
    <recommendedName>
        <fullName evidence="8">Rhodopsin domain-containing protein</fullName>
    </recommendedName>
</protein>
<evidence type="ECO:0000313" key="10">
    <source>
        <dbReference type="Proteomes" id="UP000758603"/>
    </source>
</evidence>
<evidence type="ECO:0000259" key="8">
    <source>
        <dbReference type="Pfam" id="PF20684"/>
    </source>
</evidence>
<dbReference type="GeneID" id="70127031"/>
<keyword evidence="10" id="KW-1185">Reference proteome</keyword>
<feature type="transmembrane region" description="Helical" evidence="7">
    <location>
        <begin position="47"/>
        <end position="68"/>
    </location>
</feature>
<feature type="transmembrane region" description="Helical" evidence="7">
    <location>
        <begin position="184"/>
        <end position="204"/>
    </location>
</feature>
<dbReference type="Proteomes" id="UP000758603">
    <property type="component" value="Unassembled WGS sequence"/>
</dbReference>
<dbReference type="InterPro" id="IPR049326">
    <property type="entry name" value="Rhodopsin_dom_fungi"/>
</dbReference>
<feature type="transmembrane region" description="Helical" evidence="7">
    <location>
        <begin position="134"/>
        <end position="156"/>
    </location>
</feature>
<evidence type="ECO:0000256" key="1">
    <source>
        <dbReference type="ARBA" id="ARBA00004141"/>
    </source>
</evidence>
<dbReference type="PANTHER" id="PTHR33048:SF47">
    <property type="entry name" value="INTEGRAL MEMBRANE PROTEIN-RELATED"/>
    <property type="match status" value="1"/>
</dbReference>
<dbReference type="Pfam" id="PF20684">
    <property type="entry name" value="Fung_rhodopsin"/>
    <property type="match status" value="1"/>
</dbReference>
<accession>A0A9P8UIV1</accession>
<evidence type="ECO:0000256" key="5">
    <source>
        <dbReference type="ARBA" id="ARBA00038359"/>
    </source>
</evidence>
<evidence type="ECO:0000256" key="6">
    <source>
        <dbReference type="SAM" id="MobiDB-lite"/>
    </source>
</evidence>